<evidence type="ECO:0000313" key="9">
    <source>
        <dbReference type="Proteomes" id="UP000799750"/>
    </source>
</evidence>
<dbReference type="OrthoDB" id="4139357at2759"/>
<evidence type="ECO:0000256" key="1">
    <source>
        <dbReference type="ARBA" id="ARBA00004141"/>
    </source>
</evidence>
<feature type="transmembrane region" description="Helical" evidence="6">
    <location>
        <begin position="297"/>
        <end position="314"/>
    </location>
</feature>
<evidence type="ECO:0000256" key="2">
    <source>
        <dbReference type="ARBA" id="ARBA00022448"/>
    </source>
</evidence>
<sequence>MHEKAGAVEQQAIKDSHNEDENQFKFTFGVFMAMVALTSGYMSAVFCIQMASIALVTINEDIGPSPSFTWIANSQVIPVAIFGPLVGRLGDIFGRRQSIMLGNLSGLIGCVISATATRVEVVIGGGIFIGLATSLQQQAWASLGEIVPKKYRGLTLGLFELANIAPGAFGPIIGAAIVKGAGWRWVYWFPFILNTIGFFLIFLFYRPKNQYIKEAGRTRMQEVMDLDWIGIALWGVGLTLFLLGISFGGNQLAWKSGGTIAMIVIGLLMLVALGFYEAYVPQVLPLFPGVVLRKIRGVTLVLIGTFLFGMLYYSTAVLWPQQTQALYTHNIIDVGWYGCALGMAGIPTSVITGYLFGKIGHARIMFTVIIAVGTIGAGLMALVTPTSSTESTVFVAMIGLCTGGGFVVAAAMIQLAVEHEYIGIATALCVTARNVGGAVATVIYTAIFTGRLKFYVSKYVVMGLLKAGVAPASLLGATFALLGEGPETGLAGLTPAQIEVGLNGVKQSYAHALRIVYLSSIGFGVIGTVCVAFTKNCDDKMTNQVDIKLNEGAKLTGITDEGKGHIISVEEQENLRHRHQHQSN</sequence>
<dbReference type="PANTHER" id="PTHR23501:SF109">
    <property type="entry name" value="MAJOR FACILITATOR SUPERFAMILY (MFS) PROFILE DOMAIN-CONTAINING PROTEIN-RELATED"/>
    <property type="match status" value="1"/>
</dbReference>
<keyword evidence="9" id="KW-1185">Reference proteome</keyword>
<reference evidence="8" key="1">
    <citation type="journal article" date="2020" name="Stud. Mycol.">
        <title>101 Dothideomycetes genomes: a test case for predicting lifestyles and emergence of pathogens.</title>
        <authorList>
            <person name="Haridas S."/>
            <person name="Albert R."/>
            <person name="Binder M."/>
            <person name="Bloem J."/>
            <person name="Labutti K."/>
            <person name="Salamov A."/>
            <person name="Andreopoulos B."/>
            <person name="Baker S."/>
            <person name="Barry K."/>
            <person name="Bills G."/>
            <person name="Bluhm B."/>
            <person name="Cannon C."/>
            <person name="Castanera R."/>
            <person name="Culley D."/>
            <person name="Daum C."/>
            <person name="Ezra D."/>
            <person name="Gonzalez J."/>
            <person name="Henrissat B."/>
            <person name="Kuo A."/>
            <person name="Liang C."/>
            <person name="Lipzen A."/>
            <person name="Lutzoni F."/>
            <person name="Magnuson J."/>
            <person name="Mondo S."/>
            <person name="Nolan M."/>
            <person name="Ohm R."/>
            <person name="Pangilinan J."/>
            <person name="Park H.-J."/>
            <person name="Ramirez L."/>
            <person name="Alfaro M."/>
            <person name="Sun H."/>
            <person name="Tritt A."/>
            <person name="Yoshinaga Y."/>
            <person name="Zwiers L.-H."/>
            <person name="Turgeon B."/>
            <person name="Goodwin S."/>
            <person name="Spatafora J."/>
            <person name="Crous P."/>
            <person name="Grigoriev I."/>
        </authorList>
    </citation>
    <scope>NUCLEOTIDE SEQUENCE</scope>
    <source>
        <strain evidence="8">CBS 269.34</strain>
    </source>
</reference>
<feature type="transmembrane region" description="Helical" evidence="6">
    <location>
        <begin position="26"/>
        <end position="56"/>
    </location>
</feature>
<feature type="transmembrane region" description="Helical" evidence="6">
    <location>
        <begin position="185"/>
        <end position="205"/>
    </location>
</feature>
<evidence type="ECO:0000256" key="6">
    <source>
        <dbReference type="SAM" id="Phobius"/>
    </source>
</evidence>
<dbReference type="PANTHER" id="PTHR23501">
    <property type="entry name" value="MAJOR FACILITATOR SUPERFAMILY"/>
    <property type="match status" value="1"/>
</dbReference>
<evidence type="ECO:0000256" key="4">
    <source>
        <dbReference type="ARBA" id="ARBA00022989"/>
    </source>
</evidence>
<dbReference type="InterPro" id="IPR036259">
    <property type="entry name" value="MFS_trans_sf"/>
</dbReference>
<dbReference type="CDD" id="cd06179">
    <property type="entry name" value="MFS_TRI12_like"/>
    <property type="match status" value="1"/>
</dbReference>
<dbReference type="GO" id="GO:0022857">
    <property type="term" value="F:transmembrane transporter activity"/>
    <property type="evidence" value="ECO:0007669"/>
    <property type="project" value="InterPro"/>
</dbReference>
<dbReference type="GO" id="GO:0005886">
    <property type="term" value="C:plasma membrane"/>
    <property type="evidence" value="ECO:0007669"/>
    <property type="project" value="TreeGrafter"/>
</dbReference>
<feature type="transmembrane region" description="Helical" evidence="6">
    <location>
        <begin position="334"/>
        <end position="357"/>
    </location>
</feature>
<comment type="subcellular location">
    <subcellularLocation>
        <location evidence="1">Membrane</location>
        <topology evidence="1">Multi-pass membrane protein</topology>
    </subcellularLocation>
</comment>
<dbReference type="PROSITE" id="PS50850">
    <property type="entry name" value="MFS"/>
    <property type="match status" value="1"/>
</dbReference>
<dbReference type="SUPFAM" id="SSF103473">
    <property type="entry name" value="MFS general substrate transporter"/>
    <property type="match status" value="1"/>
</dbReference>
<name>A0A6A6QE00_9PEZI</name>
<evidence type="ECO:0000313" key="8">
    <source>
        <dbReference type="EMBL" id="KAF2489707.1"/>
    </source>
</evidence>
<dbReference type="EMBL" id="MU004198">
    <property type="protein sequence ID" value="KAF2489707.1"/>
    <property type="molecule type" value="Genomic_DNA"/>
</dbReference>
<dbReference type="InterPro" id="IPR053791">
    <property type="entry name" value="MFS_Tri12-like"/>
</dbReference>
<proteinExistence type="predicted"/>
<accession>A0A6A6QE00</accession>
<feature type="transmembrane region" description="Helical" evidence="6">
    <location>
        <begin position="68"/>
        <end position="87"/>
    </location>
</feature>
<evidence type="ECO:0000256" key="5">
    <source>
        <dbReference type="ARBA" id="ARBA00023136"/>
    </source>
</evidence>
<feature type="domain" description="Major facilitator superfamily (MFS) profile" evidence="7">
    <location>
        <begin position="28"/>
        <end position="475"/>
    </location>
</feature>
<feature type="transmembrane region" description="Helical" evidence="6">
    <location>
        <begin position="153"/>
        <end position="173"/>
    </location>
</feature>
<feature type="transmembrane region" description="Helical" evidence="6">
    <location>
        <begin position="424"/>
        <end position="447"/>
    </location>
</feature>
<feature type="transmembrane region" description="Helical" evidence="6">
    <location>
        <begin position="394"/>
        <end position="417"/>
    </location>
</feature>
<dbReference type="Proteomes" id="UP000799750">
    <property type="component" value="Unassembled WGS sequence"/>
</dbReference>
<dbReference type="InterPro" id="IPR010573">
    <property type="entry name" value="MFS_Str1/Tri12-like"/>
</dbReference>
<feature type="transmembrane region" description="Helical" evidence="6">
    <location>
        <begin position="364"/>
        <end position="382"/>
    </location>
</feature>
<feature type="transmembrane region" description="Helical" evidence="6">
    <location>
        <begin position="259"/>
        <end position="276"/>
    </location>
</feature>
<keyword evidence="5 6" id="KW-0472">Membrane</keyword>
<dbReference type="InterPro" id="IPR020846">
    <property type="entry name" value="MFS_dom"/>
</dbReference>
<dbReference type="AlphaFoldDB" id="A0A6A6QE00"/>
<dbReference type="Pfam" id="PF06609">
    <property type="entry name" value="TRI12"/>
    <property type="match status" value="1"/>
</dbReference>
<keyword evidence="2" id="KW-0813">Transport</keyword>
<keyword evidence="3 6" id="KW-0812">Transmembrane</keyword>
<evidence type="ECO:0000259" key="7">
    <source>
        <dbReference type="PROSITE" id="PS50850"/>
    </source>
</evidence>
<gene>
    <name evidence="8" type="ORF">BU16DRAFT_518310</name>
</gene>
<dbReference type="Gene3D" id="1.20.1250.20">
    <property type="entry name" value="MFS general substrate transporter like domains"/>
    <property type="match status" value="2"/>
</dbReference>
<organism evidence="8 9">
    <name type="scientific">Lophium mytilinum</name>
    <dbReference type="NCBI Taxonomy" id="390894"/>
    <lineage>
        <taxon>Eukaryota</taxon>
        <taxon>Fungi</taxon>
        <taxon>Dikarya</taxon>
        <taxon>Ascomycota</taxon>
        <taxon>Pezizomycotina</taxon>
        <taxon>Dothideomycetes</taxon>
        <taxon>Pleosporomycetidae</taxon>
        <taxon>Mytilinidiales</taxon>
        <taxon>Mytilinidiaceae</taxon>
        <taxon>Lophium</taxon>
    </lineage>
</organism>
<feature type="transmembrane region" description="Helical" evidence="6">
    <location>
        <begin position="515"/>
        <end position="534"/>
    </location>
</feature>
<keyword evidence="4 6" id="KW-1133">Transmembrane helix</keyword>
<protein>
    <submittedName>
        <fullName evidence="8">MFS general substrate transporter</fullName>
    </submittedName>
</protein>
<evidence type="ECO:0000256" key="3">
    <source>
        <dbReference type="ARBA" id="ARBA00022692"/>
    </source>
</evidence>
<feature type="transmembrane region" description="Helical" evidence="6">
    <location>
        <begin position="226"/>
        <end position="247"/>
    </location>
</feature>